<proteinExistence type="predicted"/>
<sequence length="60" mass="6968">MSSLKIVEKAKLKRKNQYKLTTLGEIVDSKCFPAEYNTNISNEDDKKAEKIEINKAKKYM</sequence>
<evidence type="ECO:0000313" key="2">
    <source>
        <dbReference type="Proteomes" id="UP001153678"/>
    </source>
</evidence>
<evidence type="ECO:0000313" key="1">
    <source>
        <dbReference type="EMBL" id="CAI2182592.1"/>
    </source>
</evidence>
<protein>
    <submittedName>
        <fullName evidence="1">2628_t:CDS:1</fullName>
    </submittedName>
</protein>
<accession>A0A9W4X2Y3</accession>
<reference evidence="1" key="1">
    <citation type="submission" date="2022-08" db="EMBL/GenBank/DDBJ databases">
        <authorList>
            <person name="Kallberg Y."/>
            <person name="Tangrot J."/>
            <person name="Rosling A."/>
        </authorList>
    </citation>
    <scope>NUCLEOTIDE SEQUENCE</scope>
    <source>
        <strain evidence="1">Wild A</strain>
    </source>
</reference>
<dbReference type="Proteomes" id="UP001153678">
    <property type="component" value="Unassembled WGS sequence"/>
</dbReference>
<dbReference type="AlphaFoldDB" id="A0A9W4X2Y3"/>
<name>A0A9W4X2Y3_9GLOM</name>
<dbReference type="EMBL" id="CAMKVN010002779">
    <property type="protein sequence ID" value="CAI2182592.1"/>
    <property type="molecule type" value="Genomic_DNA"/>
</dbReference>
<gene>
    <name evidence="1" type="ORF">FWILDA_LOCUS10657</name>
</gene>
<comment type="caution">
    <text evidence="1">The sequence shown here is derived from an EMBL/GenBank/DDBJ whole genome shotgun (WGS) entry which is preliminary data.</text>
</comment>
<dbReference type="OrthoDB" id="2304900at2759"/>
<keyword evidence="2" id="KW-1185">Reference proteome</keyword>
<organism evidence="1 2">
    <name type="scientific">Funneliformis geosporum</name>
    <dbReference type="NCBI Taxonomy" id="1117311"/>
    <lineage>
        <taxon>Eukaryota</taxon>
        <taxon>Fungi</taxon>
        <taxon>Fungi incertae sedis</taxon>
        <taxon>Mucoromycota</taxon>
        <taxon>Glomeromycotina</taxon>
        <taxon>Glomeromycetes</taxon>
        <taxon>Glomerales</taxon>
        <taxon>Glomeraceae</taxon>
        <taxon>Funneliformis</taxon>
    </lineage>
</organism>